<dbReference type="Gene3D" id="1.10.260.40">
    <property type="entry name" value="lambda repressor-like DNA-binding domains"/>
    <property type="match status" value="1"/>
</dbReference>
<dbReference type="InterPro" id="IPR001387">
    <property type="entry name" value="Cro/C1-type_HTH"/>
</dbReference>
<dbReference type="InterPro" id="IPR010982">
    <property type="entry name" value="Lambda_DNA-bd_dom_sf"/>
</dbReference>
<evidence type="ECO:0000259" key="1">
    <source>
        <dbReference type="PROSITE" id="PS50943"/>
    </source>
</evidence>
<dbReference type="GO" id="GO:0003677">
    <property type="term" value="F:DNA binding"/>
    <property type="evidence" value="ECO:0007669"/>
    <property type="project" value="InterPro"/>
</dbReference>
<accession>A0A0H5Q832</accession>
<dbReference type="CDD" id="cd00093">
    <property type="entry name" value="HTH_XRE"/>
    <property type="match status" value="1"/>
</dbReference>
<dbReference type="PROSITE" id="PS50943">
    <property type="entry name" value="HTH_CROC1"/>
    <property type="match status" value="1"/>
</dbReference>
<dbReference type="SUPFAM" id="SSF47413">
    <property type="entry name" value="lambda repressor-like DNA-binding domains"/>
    <property type="match status" value="1"/>
</dbReference>
<reference evidence="2" key="2">
    <citation type="submission" date="2015-07" db="EMBL/GenBank/DDBJ databases">
        <title>Plasmids, circular viruses and viroids from rat gut.</title>
        <authorList>
            <person name="Jorgensen T.J."/>
            <person name="Hansen M.A."/>
            <person name="Xu Z."/>
            <person name="Tabak M.A."/>
            <person name="Sorensen S.J."/>
            <person name="Hansen L.H."/>
        </authorList>
    </citation>
    <scope>NUCLEOTIDE SEQUENCE</scope>
    <source>
        <plasmid evidence="2">pRGFK1636</plasmid>
    </source>
</reference>
<geneLocation type="plasmid" evidence="2">
    <name>pRGFK1636</name>
</geneLocation>
<protein>
    <recommendedName>
        <fullName evidence="1">HTH cro/C1-type domain-containing protein</fullName>
    </recommendedName>
</protein>
<sequence>MKKNYITLDMELSGQKLCAAIKESGYSVKELQEMLCLSCPNPIYRWMHGYTFPSIDNLYRLSCILGTPMEELLAIKQVDLEEGLY</sequence>
<dbReference type="Pfam" id="PF01381">
    <property type="entry name" value="HTH_3"/>
    <property type="match status" value="1"/>
</dbReference>
<dbReference type="AlphaFoldDB" id="A0A0H5Q832"/>
<keyword evidence="2" id="KW-0614">Plasmid</keyword>
<feature type="domain" description="HTH cro/C1-type" evidence="1">
    <location>
        <begin position="43"/>
        <end position="72"/>
    </location>
</feature>
<proteinExistence type="predicted"/>
<name>A0A0H5Q832_9ZZZZ</name>
<evidence type="ECO:0000313" key="2">
    <source>
        <dbReference type="EMBL" id="CRY97555.1"/>
    </source>
</evidence>
<dbReference type="EMBL" id="LN854145">
    <property type="protein sequence ID" value="CRY97555.1"/>
    <property type="molecule type" value="Genomic_DNA"/>
</dbReference>
<reference evidence="2" key="1">
    <citation type="submission" date="2015-06" db="EMBL/GenBank/DDBJ databases">
        <authorList>
            <person name="Joergensen T."/>
        </authorList>
    </citation>
    <scope>NUCLEOTIDE SEQUENCE</scope>
    <source>
        <plasmid evidence="2">pRGFK1636</plasmid>
    </source>
</reference>
<organism evidence="2">
    <name type="scientific">uncultured prokaryote</name>
    <dbReference type="NCBI Taxonomy" id="198431"/>
    <lineage>
        <taxon>unclassified sequences</taxon>
        <taxon>environmental samples</taxon>
    </lineage>
</organism>